<gene>
    <name evidence="3" type="ORF">SMN809_LOCUS34607</name>
</gene>
<comment type="caution">
    <text evidence="3">The sequence shown here is derived from an EMBL/GenBank/DDBJ whole genome shotgun (WGS) entry which is preliminary data.</text>
</comment>
<sequence length="63" mass="7494">MNDAQRQRNHQQYVTITRQQHHHQQQQQPYRPSSVQAGGLVNRQYNSPMSLYSNDNVQEVMKN</sequence>
<name>A0A8S2XGL9_9BILA</name>
<dbReference type="SMART" id="SM00735">
    <property type="entry name" value="ZM"/>
    <property type="match status" value="1"/>
</dbReference>
<feature type="non-terminal residue" evidence="3">
    <location>
        <position position="63"/>
    </location>
</feature>
<reference evidence="3" key="1">
    <citation type="submission" date="2021-02" db="EMBL/GenBank/DDBJ databases">
        <authorList>
            <person name="Nowell W R."/>
        </authorList>
    </citation>
    <scope>NUCLEOTIDE SEQUENCE</scope>
</reference>
<dbReference type="AlphaFoldDB" id="A0A8S2XGL9"/>
<accession>A0A8S2XGL9</accession>
<evidence type="ECO:0000256" key="1">
    <source>
        <dbReference type="SAM" id="MobiDB-lite"/>
    </source>
</evidence>
<feature type="domain" description="Zasp-like motif" evidence="2">
    <location>
        <begin position="39"/>
        <end position="63"/>
    </location>
</feature>
<evidence type="ECO:0000313" key="4">
    <source>
        <dbReference type="Proteomes" id="UP000676336"/>
    </source>
</evidence>
<organism evidence="3 4">
    <name type="scientific">Rotaria magnacalcarata</name>
    <dbReference type="NCBI Taxonomy" id="392030"/>
    <lineage>
        <taxon>Eukaryota</taxon>
        <taxon>Metazoa</taxon>
        <taxon>Spiralia</taxon>
        <taxon>Gnathifera</taxon>
        <taxon>Rotifera</taxon>
        <taxon>Eurotatoria</taxon>
        <taxon>Bdelloidea</taxon>
        <taxon>Philodinida</taxon>
        <taxon>Philodinidae</taxon>
        <taxon>Rotaria</taxon>
    </lineage>
</organism>
<proteinExistence type="predicted"/>
<feature type="compositionally biased region" description="Polar residues" evidence="1">
    <location>
        <begin position="43"/>
        <end position="57"/>
    </location>
</feature>
<evidence type="ECO:0000313" key="3">
    <source>
        <dbReference type="EMBL" id="CAF4493950.1"/>
    </source>
</evidence>
<evidence type="ECO:0000259" key="2">
    <source>
        <dbReference type="SMART" id="SM00735"/>
    </source>
</evidence>
<protein>
    <recommendedName>
        <fullName evidence="2">Zasp-like motif domain-containing protein</fullName>
    </recommendedName>
</protein>
<feature type="region of interest" description="Disordered" evidence="1">
    <location>
        <begin position="1"/>
        <end position="63"/>
    </location>
</feature>
<dbReference type="InterPro" id="IPR006643">
    <property type="entry name" value="Zasp-like_motif"/>
</dbReference>
<dbReference type="Proteomes" id="UP000676336">
    <property type="component" value="Unassembled WGS sequence"/>
</dbReference>
<dbReference type="EMBL" id="CAJOBI010079919">
    <property type="protein sequence ID" value="CAF4493950.1"/>
    <property type="molecule type" value="Genomic_DNA"/>
</dbReference>